<evidence type="ECO:0000313" key="2">
    <source>
        <dbReference type="EMBL" id="KAJ9555785.1"/>
    </source>
</evidence>
<gene>
    <name evidence="2" type="ORF">OSB04_010399</name>
</gene>
<dbReference type="Pfam" id="PF07727">
    <property type="entry name" value="RVT_2"/>
    <property type="match status" value="1"/>
</dbReference>
<dbReference type="EMBL" id="JARYMX010000003">
    <property type="protein sequence ID" value="KAJ9555785.1"/>
    <property type="molecule type" value="Genomic_DNA"/>
</dbReference>
<evidence type="ECO:0000313" key="3">
    <source>
        <dbReference type="Proteomes" id="UP001172457"/>
    </source>
</evidence>
<sequence length="160" mass="17764">MSQPPGFVNLSLPDHVCKLNKAIYGLRQASRAWYDELKSYLIPFGFKTSISNPSLFILNNTSFFILVLVYVDDIIVTDPSPTHLSNFITHLAAKFSLKDPGSLSYFLGVEVLPHPHGDAKLGYDPPNSNPKSFGPQSRIGKPFLINIAMALLLSGHYWSK</sequence>
<keyword evidence="3" id="KW-1185">Reference proteome</keyword>
<evidence type="ECO:0000259" key="1">
    <source>
        <dbReference type="Pfam" id="PF07727"/>
    </source>
</evidence>
<feature type="domain" description="Reverse transcriptase Ty1/copia-type" evidence="1">
    <location>
        <begin position="1"/>
        <end position="112"/>
    </location>
</feature>
<reference evidence="2" key="1">
    <citation type="submission" date="2023-03" db="EMBL/GenBank/DDBJ databases">
        <title>Chromosome-scale reference genome and RAD-based genetic map of yellow starthistle (Centaurea solstitialis) reveal putative structural variation and QTLs associated with invader traits.</title>
        <authorList>
            <person name="Reatini B."/>
            <person name="Cang F.A."/>
            <person name="Jiang Q."/>
            <person name="Mckibben M.T.W."/>
            <person name="Barker M.S."/>
            <person name="Rieseberg L.H."/>
            <person name="Dlugosch K.M."/>
        </authorList>
    </citation>
    <scope>NUCLEOTIDE SEQUENCE</scope>
    <source>
        <strain evidence="2">CAN-66</strain>
        <tissue evidence="2">Leaf</tissue>
    </source>
</reference>
<organism evidence="2 3">
    <name type="scientific">Centaurea solstitialis</name>
    <name type="common">yellow star-thistle</name>
    <dbReference type="NCBI Taxonomy" id="347529"/>
    <lineage>
        <taxon>Eukaryota</taxon>
        <taxon>Viridiplantae</taxon>
        <taxon>Streptophyta</taxon>
        <taxon>Embryophyta</taxon>
        <taxon>Tracheophyta</taxon>
        <taxon>Spermatophyta</taxon>
        <taxon>Magnoliopsida</taxon>
        <taxon>eudicotyledons</taxon>
        <taxon>Gunneridae</taxon>
        <taxon>Pentapetalae</taxon>
        <taxon>asterids</taxon>
        <taxon>campanulids</taxon>
        <taxon>Asterales</taxon>
        <taxon>Asteraceae</taxon>
        <taxon>Carduoideae</taxon>
        <taxon>Cardueae</taxon>
        <taxon>Centaureinae</taxon>
        <taxon>Centaurea</taxon>
    </lineage>
</organism>
<dbReference type="Proteomes" id="UP001172457">
    <property type="component" value="Chromosome 3"/>
</dbReference>
<dbReference type="SUPFAM" id="SSF56672">
    <property type="entry name" value="DNA/RNA polymerases"/>
    <property type="match status" value="1"/>
</dbReference>
<name>A0AA38WKL4_9ASTR</name>
<protein>
    <recommendedName>
        <fullName evidence="1">Reverse transcriptase Ty1/copia-type domain-containing protein</fullName>
    </recommendedName>
</protein>
<dbReference type="InterPro" id="IPR043502">
    <property type="entry name" value="DNA/RNA_pol_sf"/>
</dbReference>
<dbReference type="InterPro" id="IPR013103">
    <property type="entry name" value="RVT_2"/>
</dbReference>
<proteinExistence type="predicted"/>
<dbReference type="AlphaFoldDB" id="A0AA38WKL4"/>
<comment type="caution">
    <text evidence="2">The sequence shown here is derived from an EMBL/GenBank/DDBJ whole genome shotgun (WGS) entry which is preliminary data.</text>
</comment>
<accession>A0AA38WKL4</accession>